<evidence type="ECO:0000313" key="2">
    <source>
        <dbReference type="EMBL" id="MPM02904.1"/>
    </source>
</evidence>
<dbReference type="InterPro" id="IPR038763">
    <property type="entry name" value="DHH_sf"/>
</dbReference>
<proteinExistence type="predicted"/>
<dbReference type="PANTHER" id="PTHR47618">
    <property type="entry name" value="BIFUNCTIONAL OLIGORIBONUCLEASE AND PAP PHOSPHATASE NRNA"/>
    <property type="match status" value="1"/>
</dbReference>
<dbReference type="SUPFAM" id="SSF64182">
    <property type="entry name" value="DHH phosphoesterases"/>
    <property type="match status" value="1"/>
</dbReference>
<protein>
    <submittedName>
        <fullName evidence="2">Bifunctional oligoribonuclease and PAP phosphatase NrnA</fullName>
        <ecNumber evidence="2">3.1.-.-</ecNumber>
    </submittedName>
</protein>
<dbReference type="EC" id="3.1.-.-" evidence="2"/>
<dbReference type="GO" id="GO:0016787">
    <property type="term" value="F:hydrolase activity"/>
    <property type="evidence" value="ECO:0007669"/>
    <property type="project" value="UniProtKB-KW"/>
</dbReference>
<name>A0A644WKZ9_9ZZZZ</name>
<feature type="domain" description="DDH" evidence="1">
    <location>
        <begin position="17"/>
        <end position="151"/>
    </location>
</feature>
<dbReference type="EMBL" id="VSSQ01000907">
    <property type="protein sequence ID" value="MPM02904.1"/>
    <property type="molecule type" value="Genomic_DNA"/>
</dbReference>
<dbReference type="Pfam" id="PF01368">
    <property type="entry name" value="DHH"/>
    <property type="match status" value="1"/>
</dbReference>
<organism evidence="2">
    <name type="scientific">bioreactor metagenome</name>
    <dbReference type="NCBI Taxonomy" id="1076179"/>
    <lineage>
        <taxon>unclassified sequences</taxon>
        <taxon>metagenomes</taxon>
        <taxon>ecological metagenomes</taxon>
    </lineage>
</organism>
<evidence type="ECO:0000259" key="1">
    <source>
        <dbReference type="Pfam" id="PF01368"/>
    </source>
</evidence>
<dbReference type="PANTHER" id="PTHR47618:SF1">
    <property type="entry name" value="BIFUNCTIONAL OLIGORIBONUCLEASE AND PAP PHOSPHATASE NRNA"/>
    <property type="match status" value="1"/>
</dbReference>
<reference evidence="2" key="1">
    <citation type="submission" date="2019-08" db="EMBL/GenBank/DDBJ databases">
        <authorList>
            <person name="Kucharzyk K."/>
            <person name="Murdoch R.W."/>
            <person name="Higgins S."/>
            <person name="Loffler F."/>
        </authorList>
    </citation>
    <scope>NUCLEOTIDE SEQUENCE</scope>
</reference>
<gene>
    <name evidence="2" type="primary">nrnA_15</name>
    <name evidence="2" type="ORF">SDC9_49162</name>
</gene>
<dbReference type="AlphaFoldDB" id="A0A644WKZ9"/>
<dbReference type="Gene3D" id="3.90.1640.10">
    <property type="entry name" value="inorganic pyrophosphatase (n-terminal core)"/>
    <property type="match status" value="1"/>
</dbReference>
<sequence>MNIDYRKTASLLTAKDNILIISHRRPDGDTIGCAAALCLGLRNLGKAAYILPNPDTNSLFLPYLEGKLARGDFVPDYVVAVDIAGKELYTQNSISYIDRLDLCIDHHASNEGLGKDICLDITCASCGELLFDILKEMGPVTPEIALPLYVAVSTDTGCFVYNNTTARSHRVAAALMDLGIDYKWANKRHFRTKSYKRLKIESMITDQMERFDGGTVVIATVTLDMMRALSATEEDVEDISAFVGQIEGAQTAVTLREIQPLECKISVRTLGGVNANSVCALLGGGGHEGAGGCTVFDTVPAAKAAILAAIRTVKNR</sequence>
<comment type="caution">
    <text evidence="2">The sequence shown here is derived from an EMBL/GenBank/DDBJ whole genome shotgun (WGS) entry which is preliminary data.</text>
</comment>
<dbReference type="InterPro" id="IPR051319">
    <property type="entry name" value="Oligoribo/pAp-PDE_c-di-AMP_PDE"/>
</dbReference>
<accession>A0A644WKZ9</accession>
<dbReference type="InterPro" id="IPR001667">
    <property type="entry name" value="DDH_dom"/>
</dbReference>
<keyword evidence="2" id="KW-0378">Hydrolase</keyword>
<dbReference type="Gene3D" id="3.10.310.30">
    <property type="match status" value="1"/>
</dbReference>